<evidence type="ECO:0000313" key="2">
    <source>
        <dbReference type="Proteomes" id="UP000186817"/>
    </source>
</evidence>
<evidence type="ECO:0000313" key="1">
    <source>
        <dbReference type="EMBL" id="OLP75002.1"/>
    </source>
</evidence>
<keyword evidence="2" id="KW-1185">Reference proteome</keyword>
<protein>
    <submittedName>
        <fullName evidence="1">Uncharacterized protein</fullName>
    </submittedName>
</protein>
<dbReference type="Proteomes" id="UP000186817">
    <property type="component" value="Unassembled WGS sequence"/>
</dbReference>
<accession>A0A1Q9BWH6</accession>
<sequence length="122" mass="13564">MGARCSVKATARELKLTGVSIEFQGKAHLAVADGDLGTFNKQFAELPTDLWWQVQGIAATTAVNSPVLPLRKREPAQGIHSFPTVRFHAANSDAFEDFTRMNRPNEFLCSIEVLRVWGQHQN</sequence>
<dbReference type="EMBL" id="LSRX01002920">
    <property type="protein sequence ID" value="OLP75002.1"/>
    <property type="molecule type" value="Genomic_DNA"/>
</dbReference>
<proteinExistence type="predicted"/>
<gene>
    <name evidence="1" type="ORF">AK812_SmicGene45286</name>
</gene>
<dbReference type="AlphaFoldDB" id="A0A1Q9BWH6"/>
<reference evidence="1 2" key="1">
    <citation type="submission" date="2016-02" db="EMBL/GenBank/DDBJ databases">
        <title>Genome analysis of coral dinoflagellate symbionts highlights evolutionary adaptations to a symbiotic lifestyle.</title>
        <authorList>
            <person name="Aranda M."/>
            <person name="Li Y."/>
            <person name="Liew Y.J."/>
            <person name="Baumgarten S."/>
            <person name="Simakov O."/>
            <person name="Wilson M."/>
            <person name="Piel J."/>
            <person name="Ashoor H."/>
            <person name="Bougouffa S."/>
            <person name="Bajic V.B."/>
            <person name="Ryu T."/>
            <person name="Ravasi T."/>
            <person name="Bayer T."/>
            <person name="Micklem G."/>
            <person name="Kim H."/>
            <person name="Bhak J."/>
            <person name="Lajeunesse T.C."/>
            <person name="Voolstra C.R."/>
        </authorList>
    </citation>
    <scope>NUCLEOTIDE SEQUENCE [LARGE SCALE GENOMIC DNA]</scope>
    <source>
        <strain evidence="1 2">CCMP2467</strain>
    </source>
</reference>
<name>A0A1Q9BWH6_SYMMI</name>
<comment type="caution">
    <text evidence="1">The sequence shown here is derived from an EMBL/GenBank/DDBJ whole genome shotgun (WGS) entry which is preliminary data.</text>
</comment>
<organism evidence="1 2">
    <name type="scientific">Symbiodinium microadriaticum</name>
    <name type="common">Dinoflagellate</name>
    <name type="synonym">Zooxanthella microadriatica</name>
    <dbReference type="NCBI Taxonomy" id="2951"/>
    <lineage>
        <taxon>Eukaryota</taxon>
        <taxon>Sar</taxon>
        <taxon>Alveolata</taxon>
        <taxon>Dinophyceae</taxon>
        <taxon>Suessiales</taxon>
        <taxon>Symbiodiniaceae</taxon>
        <taxon>Symbiodinium</taxon>
    </lineage>
</organism>